<evidence type="ECO:0000256" key="2">
    <source>
        <dbReference type="ARBA" id="ARBA00006375"/>
    </source>
</evidence>
<proteinExistence type="inferred from homology"/>
<evidence type="ECO:0000313" key="8">
    <source>
        <dbReference type="EMBL" id="OMJ30452.1"/>
    </source>
</evidence>
<organism evidence="8 9">
    <name type="scientific">Smittium culicis</name>
    <dbReference type="NCBI Taxonomy" id="133412"/>
    <lineage>
        <taxon>Eukaryota</taxon>
        <taxon>Fungi</taxon>
        <taxon>Fungi incertae sedis</taxon>
        <taxon>Zoopagomycota</taxon>
        <taxon>Kickxellomycotina</taxon>
        <taxon>Harpellomycetes</taxon>
        <taxon>Harpellales</taxon>
        <taxon>Legeriomycetaceae</taxon>
        <taxon>Smittium</taxon>
    </lineage>
</organism>
<dbReference type="OrthoDB" id="43906at2759"/>
<name>A0A1R1YU84_9FUNG</name>
<evidence type="ECO:0000256" key="4">
    <source>
        <dbReference type="ARBA" id="ARBA00022692"/>
    </source>
</evidence>
<keyword evidence="3" id="KW-0813">Transport</keyword>
<dbReference type="SUPFAM" id="SSF103506">
    <property type="entry name" value="Mitochondrial carrier"/>
    <property type="match status" value="1"/>
</dbReference>
<keyword evidence="4" id="KW-0812">Transmembrane</keyword>
<dbReference type="PANTHER" id="PTHR45758">
    <property type="entry name" value="MITOFERRIN-1-RELATED"/>
    <property type="match status" value="1"/>
</dbReference>
<keyword evidence="9" id="KW-1185">Reference proteome</keyword>
<evidence type="ECO:0000256" key="1">
    <source>
        <dbReference type="ARBA" id="ARBA00004225"/>
    </source>
</evidence>
<keyword evidence="6" id="KW-0496">Mitochondrion</keyword>
<dbReference type="GO" id="GO:0015093">
    <property type="term" value="F:ferrous iron transmembrane transporter activity"/>
    <property type="evidence" value="ECO:0007669"/>
    <property type="project" value="TreeGrafter"/>
</dbReference>
<dbReference type="AlphaFoldDB" id="A0A1R1YU84"/>
<dbReference type="EMBL" id="LSSM01000001">
    <property type="protein sequence ID" value="OMJ30452.1"/>
    <property type="molecule type" value="Genomic_DNA"/>
</dbReference>
<dbReference type="Gene3D" id="1.50.40.10">
    <property type="entry name" value="Mitochondrial carrier domain"/>
    <property type="match status" value="1"/>
</dbReference>
<comment type="subcellular location">
    <subcellularLocation>
        <location evidence="1">Mitochondrion membrane</location>
        <topology evidence="1">Multi-pass membrane protein</topology>
    </subcellularLocation>
</comment>
<dbReference type="Proteomes" id="UP000187429">
    <property type="component" value="Unassembled WGS sequence"/>
</dbReference>
<dbReference type="InterPro" id="IPR023395">
    <property type="entry name" value="MCP_dom_sf"/>
</dbReference>
<dbReference type="GO" id="GO:0048250">
    <property type="term" value="P:iron import into the mitochondrion"/>
    <property type="evidence" value="ECO:0007669"/>
    <property type="project" value="TreeGrafter"/>
</dbReference>
<keyword evidence="7" id="KW-0472">Membrane</keyword>
<dbReference type="PANTHER" id="PTHR45758:SF4">
    <property type="entry name" value="MITOFERRIN-1"/>
    <property type="match status" value="1"/>
</dbReference>
<evidence type="ECO:0000256" key="6">
    <source>
        <dbReference type="ARBA" id="ARBA00023128"/>
    </source>
</evidence>
<dbReference type="Pfam" id="PF00153">
    <property type="entry name" value="Mito_carr"/>
    <property type="match status" value="1"/>
</dbReference>
<gene>
    <name evidence="8" type="ORF">AYI69_g7</name>
</gene>
<evidence type="ECO:0000256" key="5">
    <source>
        <dbReference type="ARBA" id="ARBA00022989"/>
    </source>
</evidence>
<comment type="similarity">
    <text evidence="2">Belongs to the mitochondrial carrier (TC 2.A.29) family.</text>
</comment>
<comment type="caution">
    <text evidence="8">The sequence shown here is derived from an EMBL/GenBank/DDBJ whole genome shotgun (WGS) entry which is preliminary data.</text>
</comment>
<evidence type="ECO:0000313" key="9">
    <source>
        <dbReference type="Proteomes" id="UP000187429"/>
    </source>
</evidence>
<evidence type="ECO:0000256" key="7">
    <source>
        <dbReference type="ARBA" id="ARBA00023136"/>
    </source>
</evidence>
<protein>
    <submittedName>
        <fullName evidence="8">Putative mitochondrial carrier</fullName>
    </submittedName>
</protein>
<dbReference type="InterPro" id="IPR018108">
    <property type="entry name" value="MCP_transmembrane"/>
</dbReference>
<accession>A0A1R1YU84</accession>
<reference evidence="9" key="1">
    <citation type="submission" date="2017-01" db="EMBL/GenBank/DDBJ databases">
        <authorList>
            <person name="Wang Y."/>
            <person name="White M."/>
            <person name="Kvist S."/>
            <person name="Moncalvo J.-M."/>
        </authorList>
    </citation>
    <scope>NUCLEOTIDE SEQUENCE [LARGE SCALE GENOMIC DNA]</scope>
    <source>
        <strain evidence="9">ID-206-W2</strain>
    </source>
</reference>
<evidence type="ECO:0000256" key="3">
    <source>
        <dbReference type="ARBA" id="ARBA00022448"/>
    </source>
</evidence>
<dbReference type="GO" id="GO:0031966">
    <property type="term" value="C:mitochondrial membrane"/>
    <property type="evidence" value="ECO:0007669"/>
    <property type="project" value="UniProtKB-SubCell"/>
</dbReference>
<sequence>MAQDHDYEELPETTSIYLHMAAGAAAGIMEHAVMYPFDISTTEGIRALWRGIGSMVAGAGPSHALYFAAYEEVKHILSGGNDNNIDFVSAGIAGGAGTIMSDMLMNPFDDGTQLRASNPEKGGHIRLLRLVPGHAAHEPSTANHPVWALRRLQENAEPEPRLQPCHAHGQRRALGRHRCCRHNAHRLRQNAYSDARHIGRFAAQDDDTFELAGKDEVLFDDEGRVEVKGVVTGAAVENDPAAITAVVTVGADGPPELVGEREQLVDGRAEEQGLGVVDGQAGVERAGERRDLLADRHAERGDQLVRDRVWVERMQRLDDFLVVALGHRLLELDRLQEEGVVADIVGVQLLEREMEIGDARLRQQLHEMQAHKVMLLWRLGAHGPVGAEVECGQLVHVIFERVHVSC</sequence>
<keyword evidence="5" id="KW-1133">Transmembrane helix</keyword>